<reference evidence="1 2" key="1">
    <citation type="journal article" date="2019" name="PLoS Biol.">
        <title>Sex chromosomes control vertical transmission of feminizing Wolbachia symbionts in an isopod.</title>
        <authorList>
            <person name="Becking T."/>
            <person name="Chebbi M.A."/>
            <person name="Giraud I."/>
            <person name="Moumen B."/>
            <person name="Laverre T."/>
            <person name="Caubet Y."/>
            <person name="Peccoud J."/>
            <person name="Gilbert C."/>
            <person name="Cordaux R."/>
        </authorList>
    </citation>
    <scope>NUCLEOTIDE SEQUENCE [LARGE SCALE GENOMIC DNA]</scope>
    <source>
        <strain evidence="1">ANa2</strain>
        <tissue evidence="1">Whole body excluding digestive tract and cuticle</tissue>
    </source>
</reference>
<keyword evidence="2" id="KW-1185">Reference proteome</keyword>
<name>A0A5N5SVC6_9CRUS</name>
<dbReference type="AlphaFoldDB" id="A0A5N5SVC6"/>
<proteinExistence type="predicted"/>
<evidence type="ECO:0000313" key="1">
    <source>
        <dbReference type="EMBL" id="KAB7497875.1"/>
    </source>
</evidence>
<evidence type="ECO:0000313" key="2">
    <source>
        <dbReference type="Proteomes" id="UP000326759"/>
    </source>
</evidence>
<accession>A0A5N5SVC6</accession>
<dbReference type="Proteomes" id="UP000326759">
    <property type="component" value="Unassembled WGS sequence"/>
</dbReference>
<gene>
    <name evidence="1" type="ORF">Anas_08244</name>
</gene>
<organism evidence="1 2">
    <name type="scientific">Armadillidium nasatum</name>
    <dbReference type="NCBI Taxonomy" id="96803"/>
    <lineage>
        <taxon>Eukaryota</taxon>
        <taxon>Metazoa</taxon>
        <taxon>Ecdysozoa</taxon>
        <taxon>Arthropoda</taxon>
        <taxon>Crustacea</taxon>
        <taxon>Multicrustacea</taxon>
        <taxon>Malacostraca</taxon>
        <taxon>Eumalacostraca</taxon>
        <taxon>Peracarida</taxon>
        <taxon>Isopoda</taxon>
        <taxon>Oniscidea</taxon>
        <taxon>Crinocheta</taxon>
        <taxon>Armadillidiidae</taxon>
        <taxon>Armadillidium</taxon>
    </lineage>
</organism>
<sequence length="118" mass="13638">MNISQFRQWIKEKNSWTRQTLMEKLVMMKHSQELDIQFKTGRTAGGIRESNIVNKYKLQVISINAKFPCIGYCYLISNGGQVGSSEATKLLRIGYPLSMECKIAHETDEKLELNIYIF</sequence>
<comment type="caution">
    <text evidence="1">The sequence shown here is derived from an EMBL/GenBank/DDBJ whole genome shotgun (WGS) entry which is preliminary data.</text>
</comment>
<protein>
    <submittedName>
        <fullName evidence="1">Uncharacterized protein</fullName>
    </submittedName>
</protein>
<dbReference type="EMBL" id="SEYY01019809">
    <property type="protein sequence ID" value="KAB7497875.1"/>
    <property type="molecule type" value="Genomic_DNA"/>
</dbReference>